<feature type="region of interest" description="Disordered" evidence="4">
    <location>
        <begin position="224"/>
        <end position="371"/>
    </location>
</feature>
<dbReference type="OMA" id="QFLHNAN"/>
<evidence type="ECO:0000256" key="1">
    <source>
        <dbReference type="ARBA" id="ARBA00004123"/>
    </source>
</evidence>
<dbReference type="GO" id="GO:0006397">
    <property type="term" value="P:mRNA processing"/>
    <property type="evidence" value="ECO:0007669"/>
    <property type="project" value="InterPro"/>
</dbReference>
<dbReference type="eggNOG" id="ENOG502S942">
    <property type="taxonomic scope" value="Eukaryota"/>
</dbReference>
<evidence type="ECO:0000256" key="4">
    <source>
        <dbReference type="SAM" id="MobiDB-lite"/>
    </source>
</evidence>
<sequence length="371" mass="41808">MLKVVGDLLALVVAQRISIRPPNPTMSSWDLLDEKGESELHKSRLLNVEEKPFKRITKRLSSISAIVSSAIQSDATKQNGGHTASSAQLQEDLTFDFAAFDSSIARFQFLHDANERERERYEADKQRILAECQAARENNARLREQLEDAKATLARRKKFDELAEKILSNRLLRPREDQLVALEKLEEECKELERESETYSGTWKERRDQFNRIMEEGMLLRRQIRDEKEEVDRREGMNEGGDDEVEEQRDGQTPGLNPNSTETPRPDGEGQLNGMTPHPAISVDAPTPSAGSPRPDQLRPSSTDGASASRLGSRASTREVSQPPRRDGDSGSETGEDVDMHDEGLENEEGEEDEDEYKSSARNGDKMEVDN</sequence>
<feature type="compositionally biased region" description="Basic and acidic residues" evidence="4">
    <location>
        <begin position="224"/>
        <end position="237"/>
    </location>
</feature>
<evidence type="ECO:0008006" key="7">
    <source>
        <dbReference type="Google" id="ProtNLM"/>
    </source>
</evidence>
<evidence type="ECO:0000256" key="2">
    <source>
        <dbReference type="ARBA" id="ARBA00023242"/>
    </source>
</evidence>
<feature type="compositionally biased region" description="Basic and acidic residues" evidence="4">
    <location>
        <begin position="357"/>
        <end position="371"/>
    </location>
</feature>
<dbReference type="OrthoDB" id="205166at2759"/>
<evidence type="ECO:0000313" key="6">
    <source>
        <dbReference type="Proteomes" id="UP000005426"/>
    </source>
</evidence>
<reference evidence="5 6" key="1">
    <citation type="journal article" date="2011" name="Genome Biol.">
        <title>Comparative genome sequence analysis underscores mycoparasitism as the ancestral life style of Trichoderma.</title>
        <authorList>
            <person name="Kubicek C.P."/>
            <person name="Herrera-Estrella A."/>
            <person name="Seidl-Seiboth V."/>
            <person name="Martinez D.A."/>
            <person name="Druzhinina I.S."/>
            <person name="Thon M."/>
            <person name="Zeilinger S."/>
            <person name="Casas-Flores S."/>
            <person name="Horwitz B.A."/>
            <person name="Mukherjee P.K."/>
            <person name="Mukherjee M."/>
            <person name="Kredics L."/>
            <person name="Alcaraz L.D."/>
            <person name="Aerts A."/>
            <person name="Antal Z."/>
            <person name="Atanasova L."/>
            <person name="Cervantes-Badillo M.G."/>
            <person name="Challacombe J."/>
            <person name="Chertkov O."/>
            <person name="McCluskey K."/>
            <person name="Coulpier F."/>
            <person name="Deshpande N."/>
            <person name="von Doehren H."/>
            <person name="Ebbole D.J."/>
            <person name="Esquivel-Naranjo E.U."/>
            <person name="Fekete E."/>
            <person name="Flipphi M."/>
            <person name="Glaser F."/>
            <person name="Gomez-Rodriguez E.Y."/>
            <person name="Gruber S."/>
            <person name="Han C."/>
            <person name="Henrissat B."/>
            <person name="Hermosa R."/>
            <person name="Hernandez-Onate M."/>
            <person name="Karaffa L."/>
            <person name="Kosti I."/>
            <person name="Le Crom S."/>
            <person name="Lindquist E."/>
            <person name="Lucas S."/>
            <person name="Luebeck M."/>
            <person name="Luebeck P.S."/>
            <person name="Margeot A."/>
            <person name="Metz B."/>
            <person name="Misra M."/>
            <person name="Nevalainen H."/>
            <person name="Omann M."/>
            <person name="Packer N."/>
            <person name="Perrone G."/>
            <person name="Uresti-Rivera E.E."/>
            <person name="Salamov A."/>
            <person name="Schmoll M."/>
            <person name="Seiboth B."/>
            <person name="Shapiro H."/>
            <person name="Sukno S."/>
            <person name="Tamayo-Ramos J.A."/>
            <person name="Tisch D."/>
            <person name="Wiest A."/>
            <person name="Wilkinson H.H."/>
            <person name="Zhang M."/>
            <person name="Coutinho P.M."/>
            <person name="Kenerley C.M."/>
            <person name="Monte E."/>
            <person name="Baker S.E."/>
            <person name="Grigoriev I.V."/>
        </authorList>
    </citation>
    <scope>NUCLEOTIDE SEQUENCE [LARGE SCALE GENOMIC DNA]</scope>
    <source>
        <strain evidence="6">ATCC 20476 / IMI 206040</strain>
    </source>
</reference>
<dbReference type="KEGG" id="tatv:25783154"/>
<dbReference type="GeneID" id="25783154"/>
<organism evidence="5 6">
    <name type="scientific">Hypocrea atroviridis (strain ATCC 20476 / IMI 206040)</name>
    <name type="common">Trichoderma atroviride</name>
    <dbReference type="NCBI Taxonomy" id="452589"/>
    <lineage>
        <taxon>Eukaryota</taxon>
        <taxon>Fungi</taxon>
        <taxon>Dikarya</taxon>
        <taxon>Ascomycota</taxon>
        <taxon>Pezizomycotina</taxon>
        <taxon>Sordariomycetes</taxon>
        <taxon>Hypocreomycetidae</taxon>
        <taxon>Hypocreales</taxon>
        <taxon>Hypocreaceae</taxon>
        <taxon>Trichoderma</taxon>
    </lineage>
</organism>
<dbReference type="STRING" id="452589.G9NME2"/>
<feature type="compositionally biased region" description="Acidic residues" evidence="4">
    <location>
        <begin position="334"/>
        <end position="356"/>
    </location>
</feature>
<keyword evidence="3" id="KW-0175">Coiled coil</keyword>
<protein>
    <recommendedName>
        <fullName evidence="7">Tho complex subunit 7/Mft1p</fullName>
    </recommendedName>
</protein>
<dbReference type="Pfam" id="PF05615">
    <property type="entry name" value="THOC7"/>
    <property type="match status" value="1"/>
</dbReference>
<comment type="subcellular location">
    <subcellularLocation>
        <location evidence="1">Nucleus</location>
    </subcellularLocation>
</comment>
<evidence type="ECO:0000313" key="5">
    <source>
        <dbReference type="EMBL" id="EHK48073.1"/>
    </source>
</evidence>
<feature type="compositionally biased region" description="Low complexity" evidence="4">
    <location>
        <begin position="305"/>
        <end position="315"/>
    </location>
</feature>
<feature type="compositionally biased region" description="Polar residues" evidence="4">
    <location>
        <begin position="254"/>
        <end position="263"/>
    </location>
</feature>
<keyword evidence="6" id="KW-1185">Reference proteome</keyword>
<comment type="caution">
    <text evidence="5">The sequence shown here is derived from an EMBL/GenBank/DDBJ whole genome shotgun (WGS) entry which is preliminary data.</text>
</comment>
<dbReference type="InterPro" id="IPR008501">
    <property type="entry name" value="THOC7/Mft1"/>
</dbReference>
<dbReference type="HOGENOM" id="CLU_049078_0_0_1"/>
<evidence type="ECO:0000256" key="3">
    <source>
        <dbReference type="SAM" id="Coils"/>
    </source>
</evidence>
<name>G9NME2_HYPAI</name>
<dbReference type="Proteomes" id="UP000005426">
    <property type="component" value="Unassembled WGS sequence"/>
</dbReference>
<dbReference type="AlphaFoldDB" id="G9NME2"/>
<keyword evidence="2" id="KW-0539">Nucleus</keyword>
<feature type="coiled-coil region" evidence="3">
    <location>
        <begin position="111"/>
        <end position="202"/>
    </location>
</feature>
<gene>
    <name evidence="5" type="ORF">TRIATDRAFT_316201</name>
</gene>
<dbReference type="EMBL" id="ABDG02000019">
    <property type="protein sequence ID" value="EHK48073.1"/>
    <property type="molecule type" value="Genomic_DNA"/>
</dbReference>
<accession>G9NME2</accession>
<proteinExistence type="predicted"/>
<dbReference type="GO" id="GO:0000445">
    <property type="term" value="C:THO complex part of transcription export complex"/>
    <property type="evidence" value="ECO:0007669"/>
    <property type="project" value="InterPro"/>
</dbReference>